<reference evidence="2" key="2">
    <citation type="submission" date="2023-06" db="EMBL/GenBank/DDBJ databases">
        <authorList>
            <person name="Kobayashi Y."/>
            <person name="Kayamori A."/>
            <person name="Aoki K."/>
            <person name="Shiwa Y."/>
            <person name="Fujita N."/>
            <person name="Sugita T."/>
            <person name="Iwasaki W."/>
            <person name="Tanaka N."/>
            <person name="Takashima M."/>
        </authorList>
    </citation>
    <scope>NUCLEOTIDE SEQUENCE</scope>
    <source>
        <strain evidence="2">HIS016</strain>
    </source>
</reference>
<keyword evidence="3" id="KW-1185">Reference proteome</keyword>
<evidence type="ECO:0000313" key="3">
    <source>
        <dbReference type="Proteomes" id="UP001222932"/>
    </source>
</evidence>
<protein>
    <submittedName>
        <fullName evidence="2">Uncharacterized protein</fullName>
    </submittedName>
</protein>
<comment type="caution">
    <text evidence="2">The sequence shown here is derived from an EMBL/GenBank/DDBJ whole genome shotgun (WGS) entry which is preliminary data.</text>
</comment>
<evidence type="ECO:0000313" key="2">
    <source>
        <dbReference type="EMBL" id="GMK59215.1"/>
    </source>
</evidence>
<proteinExistence type="predicted"/>
<gene>
    <name evidence="2" type="ORF">CspeluHIS016_0702300</name>
</gene>
<dbReference type="AlphaFoldDB" id="A0AAD3TZ99"/>
<evidence type="ECO:0000256" key="1">
    <source>
        <dbReference type="SAM" id="MobiDB-lite"/>
    </source>
</evidence>
<dbReference type="Proteomes" id="UP001222932">
    <property type="component" value="Unassembled WGS sequence"/>
</dbReference>
<sequence>MSPSSVAPSTPWASRFFVDLDSAPGLSPSLSPGFSRCTSEPPSNMPEMSTVRRHQRSRSASRTPSSPPSGGGRGADLKSLPVTPKVASPAQVDIAPTGPDGDVHLASQESLPCRPPPGPVRHRAERRAVLPHAMSTDALGLRNTHSAVPLDSAPVTPDERMSRELYYPTSVESAWSNCYGSAALMRTQYSDLFSLEPHEYDSITDGELVRLYDRGVIDGHILEQIVDASIRIQRAVTEQDRAVSIKTRRAMIRHALED</sequence>
<organism evidence="2 3">
    <name type="scientific">Cutaneotrichosporon spelunceum</name>
    <dbReference type="NCBI Taxonomy" id="1672016"/>
    <lineage>
        <taxon>Eukaryota</taxon>
        <taxon>Fungi</taxon>
        <taxon>Dikarya</taxon>
        <taxon>Basidiomycota</taxon>
        <taxon>Agaricomycotina</taxon>
        <taxon>Tremellomycetes</taxon>
        <taxon>Trichosporonales</taxon>
        <taxon>Trichosporonaceae</taxon>
        <taxon>Cutaneotrichosporon</taxon>
    </lineage>
</organism>
<reference evidence="2" key="1">
    <citation type="journal article" date="2023" name="BMC Genomics">
        <title>Chromosome-level genome assemblies of Cutaneotrichosporon spp. (Trichosporonales, Basidiomycota) reveal imbalanced evolution between nucleotide sequences and chromosome synteny.</title>
        <authorList>
            <person name="Kobayashi Y."/>
            <person name="Kayamori A."/>
            <person name="Aoki K."/>
            <person name="Shiwa Y."/>
            <person name="Matsutani M."/>
            <person name="Fujita N."/>
            <person name="Sugita T."/>
            <person name="Iwasaki W."/>
            <person name="Tanaka N."/>
            <person name="Takashima M."/>
        </authorList>
    </citation>
    <scope>NUCLEOTIDE SEQUENCE</scope>
    <source>
        <strain evidence="2">HIS016</strain>
    </source>
</reference>
<dbReference type="EMBL" id="BTCM01000007">
    <property type="protein sequence ID" value="GMK59215.1"/>
    <property type="molecule type" value="Genomic_DNA"/>
</dbReference>
<name>A0AAD3TZ99_9TREE</name>
<feature type="region of interest" description="Disordered" evidence="1">
    <location>
        <begin position="20"/>
        <end position="120"/>
    </location>
</feature>
<accession>A0AAD3TZ99</accession>
<feature type="compositionally biased region" description="Low complexity" evidence="1">
    <location>
        <begin position="24"/>
        <end position="33"/>
    </location>
</feature>